<sequence>MADQTNMTDQEIKDAFKNDGYVVVKNIIEDHDLEPIREHIKTKVEEYACEQYAEGNISSLYKTESFVRRYAAICEELSTSPRGWMGDTYGREFYNLYNLPSVLHVLSIIHGPEISNIGVPALRTKLPGSVITSFPWHQDSQYIDQLTIGKKERHTEDLLMVTVWIPLVEASVKNGCCWVIPGSHCWGLLDGARGQDNNVRMEEDVEARGNPIPVPLKPGGALFMSNLCVHTSKLNTTNGCRWSIDFRYFPTSDRNDLTPKQKQAAEFVRDKIRQGGREPLVV</sequence>
<dbReference type="PANTHER" id="PTHR20883:SF14">
    <property type="entry name" value="PHYTANOYL-COA DIOXYGENASE"/>
    <property type="match status" value="1"/>
</dbReference>
<dbReference type="PANTHER" id="PTHR20883">
    <property type="entry name" value="PHYTANOYL-COA DIOXYGENASE DOMAIN CONTAINING 1"/>
    <property type="match status" value="1"/>
</dbReference>
<dbReference type="AlphaFoldDB" id="A0A382MAF0"/>
<reference evidence="1" key="1">
    <citation type="submission" date="2018-05" db="EMBL/GenBank/DDBJ databases">
        <authorList>
            <person name="Lanie J.A."/>
            <person name="Ng W.-L."/>
            <person name="Kazmierczak K.M."/>
            <person name="Andrzejewski T.M."/>
            <person name="Davidsen T.M."/>
            <person name="Wayne K.J."/>
            <person name="Tettelin H."/>
            <person name="Glass J.I."/>
            <person name="Rusch D."/>
            <person name="Podicherti R."/>
            <person name="Tsui H.-C.T."/>
            <person name="Winkler M.E."/>
        </authorList>
    </citation>
    <scope>NUCLEOTIDE SEQUENCE</scope>
</reference>
<dbReference type="InterPro" id="IPR008775">
    <property type="entry name" value="Phytyl_CoA_dOase-like"/>
</dbReference>
<dbReference type="Pfam" id="PF05721">
    <property type="entry name" value="PhyH"/>
    <property type="match status" value="1"/>
</dbReference>
<name>A0A382MAF0_9ZZZZ</name>
<accession>A0A382MAF0</accession>
<dbReference type="SUPFAM" id="SSF51197">
    <property type="entry name" value="Clavaminate synthase-like"/>
    <property type="match status" value="1"/>
</dbReference>
<dbReference type="Gene3D" id="2.60.120.620">
    <property type="entry name" value="q2cbj1_9rhob like domain"/>
    <property type="match status" value="1"/>
</dbReference>
<evidence type="ECO:0000313" key="1">
    <source>
        <dbReference type="EMBL" id="SVC45035.1"/>
    </source>
</evidence>
<organism evidence="1">
    <name type="scientific">marine metagenome</name>
    <dbReference type="NCBI Taxonomy" id="408172"/>
    <lineage>
        <taxon>unclassified sequences</taxon>
        <taxon>metagenomes</taxon>
        <taxon>ecological metagenomes</taxon>
    </lineage>
</organism>
<protein>
    <recommendedName>
        <fullName evidence="2">Fe2OG dioxygenase domain-containing protein</fullName>
    </recommendedName>
</protein>
<feature type="non-terminal residue" evidence="1">
    <location>
        <position position="282"/>
    </location>
</feature>
<proteinExistence type="predicted"/>
<gene>
    <name evidence="1" type="ORF">METZ01_LOCUS297889</name>
</gene>
<evidence type="ECO:0008006" key="2">
    <source>
        <dbReference type="Google" id="ProtNLM"/>
    </source>
</evidence>
<dbReference type="EMBL" id="UINC01091903">
    <property type="protein sequence ID" value="SVC45035.1"/>
    <property type="molecule type" value="Genomic_DNA"/>
</dbReference>